<feature type="region of interest" description="Disordered" evidence="1">
    <location>
        <begin position="258"/>
        <end position="369"/>
    </location>
</feature>
<sequence>MYNALASFGCSGELWGLRMNRGVLLVLLVLLLLLLQQAQALPFVEGLGTSITAAAVGGTHQGAQNAVYAHLGEGAAVKGSIQGPDYEHGQPFSNYSNSRQLQWASAGPLGRRRRSPNDVTAVAVAALLGVVVLLLSCGVSILRSAKATQAWATERHLASGVGKGLCEQTTTAKEGAHEEGTAEVAAGGRGEVAAAEGRGGQEVSISAPGSSSVNPVAVPLIRTVSVSEREGAGERKRSAGRDLGELAVPFLKRAASSECSGTTAGGAVAAEAATTPEIEEEGVSSRRTGGSETIPTPAGVSSSLDPMAVPFVPRGFVSEGDGAGEKHRTAGRGRKAPASTSLEPVAPPAQSAEAPEGHATREATAAEAKAAAGVATSGVKKKVPRPPLLWGVGADNVIGQYPSVGTYLYRIQQLGSYCRLHLEFLPRGQARQTAQLLVRYGVLEIGALTPYCADKEEYIRQRAIDAFCRLAMAFGARLQKHLAAASSFDNLMHALYLLKARRSFPSCGVQGRPHANKHVLPAAGAALRQMATAVNMLLQSVESIPSAAPSPVGATQTAVMAAVIEERVLQMLSESLAAQSLQCLQIQCPPGAIVSHADVILSQARYGPGFGWAKAAFVNLAAAQAAAGARAATAKENALEQELRVRARATPDAEADFPGAEGAHSLKVSAAPDSLHAAASATTKGPEAAAGGRESKTKSKRKGERDRKLSGSARIRPPRPPLPSFPMPHHAFLSPHYGRGSLPSTARSSPNLQPHLVGQLEQGEPWGLLPQHQALLLGRRRSSMD</sequence>
<feature type="chain" id="PRO_5004674774" evidence="3">
    <location>
        <begin position="41"/>
        <end position="785"/>
    </location>
</feature>
<evidence type="ECO:0000313" key="4">
    <source>
        <dbReference type="EMBL" id="CDJ49110.1"/>
    </source>
</evidence>
<feature type="compositionally biased region" description="Low complexity" evidence="1">
    <location>
        <begin position="261"/>
        <end position="276"/>
    </location>
</feature>
<reference evidence="4" key="1">
    <citation type="submission" date="2013-10" db="EMBL/GenBank/DDBJ databases">
        <title>Genomic analysis of the causative agents of coccidiosis in chickens.</title>
        <authorList>
            <person name="Reid A.J."/>
            <person name="Blake D."/>
            <person name="Billington K."/>
            <person name="Browne H."/>
            <person name="Dunn M."/>
            <person name="Hung S."/>
            <person name="Kawahara F."/>
            <person name="Miranda-Saavedra D."/>
            <person name="Mourier T."/>
            <person name="Nagra H."/>
            <person name="Otto T.D."/>
            <person name="Rawlings N."/>
            <person name="Sanchez A."/>
            <person name="Sanders M."/>
            <person name="Subramaniam C."/>
            <person name="Tay Y."/>
            <person name="Dear P."/>
            <person name="Doerig C."/>
            <person name="Gruber A."/>
            <person name="Parkinson J."/>
            <person name="Shirley M."/>
            <person name="Wan K.L."/>
            <person name="Berriman M."/>
            <person name="Tomley F."/>
            <person name="Pain A."/>
        </authorList>
    </citation>
    <scope>NUCLEOTIDE SEQUENCE [LARGE SCALE GENOMIC DNA]</scope>
    <source>
        <strain evidence="4">Houghton</strain>
    </source>
</reference>
<keyword evidence="5" id="KW-1185">Reference proteome</keyword>
<keyword evidence="3" id="KW-0732">Signal</keyword>
<feature type="transmembrane region" description="Helical" evidence="2">
    <location>
        <begin position="119"/>
        <end position="142"/>
    </location>
</feature>
<feature type="compositionally biased region" description="Basic and acidic residues" evidence="1">
    <location>
        <begin position="693"/>
        <end position="709"/>
    </location>
</feature>
<accession>U6LMT1</accession>
<feature type="region of interest" description="Disordered" evidence="1">
    <location>
        <begin position="734"/>
        <end position="753"/>
    </location>
</feature>
<feature type="compositionally biased region" description="Polar residues" evidence="1">
    <location>
        <begin position="742"/>
        <end position="752"/>
    </location>
</feature>
<dbReference type="OrthoDB" id="353483at2759"/>
<organism evidence="4 5">
    <name type="scientific">Eimeria brunetti</name>
    <dbReference type="NCBI Taxonomy" id="51314"/>
    <lineage>
        <taxon>Eukaryota</taxon>
        <taxon>Sar</taxon>
        <taxon>Alveolata</taxon>
        <taxon>Apicomplexa</taxon>
        <taxon>Conoidasida</taxon>
        <taxon>Coccidia</taxon>
        <taxon>Eucoccidiorida</taxon>
        <taxon>Eimeriorina</taxon>
        <taxon>Eimeriidae</taxon>
        <taxon>Eimeria</taxon>
    </lineage>
</organism>
<dbReference type="VEuPathDB" id="ToxoDB:EBH_0024120"/>
<feature type="compositionally biased region" description="Polar residues" evidence="1">
    <location>
        <begin position="285"/>
        <end position="304"/>
    </location>
</feature>
<evidence type="ECO:0000256" key="2">
    <source>
        <dbReference type="SAM" id="Phobius"/>
    </source>
</evidence>
<keyword evidence="2" id="KW-0812">Transmembrane</keyword>
<gene>
    <name evidence="4" type="ORF">EBH_0024120</name>
</gene>
<dbReference type="AlphaFoldDB" id="U6LMT1"/>
<feature type="region of interest" description="Disordered" evidence="1">
    <location>
        <begin position="673"/>
        <end position="727"/>
    </location>
</feature>
<name>U6LMT1_9EIME</name>
<feature type="signal peptide" evidence="3">
    <location>
        <begin position="1"/>
        <end position="40"/>
    </location>
</feature>
<keyword evidence="2" id="KW-1133">Transmembrane helix</keyword>
<protein>
    <submittedName>
        <fullName evidence="4">Uncharacterized protein</fullName>
    </submittedName>
</protein>
<proteinExistence type="predicted"/>
<evidence type="ECO:0000256" key="3">
    <source>
        <dbReference type="SAM" id="SignalP"/>
    </source>
</evidence>
<dbReference type="EMBL" id="HG711478">
    <property type="protein sequence ID" value="CDJ49110.1"/>
    <property type="molecule type" value="Genomic_DNA"/>
</dbReference>
<evidence type="ECO:0000313" key="5">
    <source>
        <dbReference type="Proteomes" id="UP000030750"/>
    </source>
</evidence>
<dbReference type="Proteomes" id="UP000030750">
    <property type="component" value="Unassembled WGS sequence"/>
</dbReference>
<evidence type="ECO:0000256" key="1">
    <source>
        <dbReference type="SAM" id="MobiDB-lite"/>
    </source>
</evidence>
<reference evidence="4" key="2">
    <citation type="submission" date="2013-10" db="EMBL/GenBank/DDBJ databases">
        <authorList>
            <person name="Aslett M."/>
        </authorList>
    </citation>
    <scope>NUCLEOTIDE SEQUENCE [LARGE SCALE GENOMIC DNA]</scope>
    <source>
        <strain evidence="4">Houghton</strain>
    </source>
</reference>
<keyword evidence="2" id="KW-0472">Membrane</keyword>